<name>A0ABW8ICV1_9GAMM</name>
<dbReference type="RefSeq" id="WP_380017624.1">
    <property type="nucleotide sequence ID" value="NZ_JBHRXW010000017.1"/>
</dbReference>
<feature type="non-terminal residue" evidence="1">
    <location>
        <position position="278"/>
    </location>
</feature>
<sequence length="278" mass="30163">FPSGDYLVDVLRQAMDLLTPGGRIYVGDVRNLKLLRCFATAIAAYQPSDDAAAADESLQWRINQNIHLETELLLDPDFFAGLKEDITDIAGVDIQLKRGWSHNELTRYRYEVVLHKQGTATVSVGQSPLLAWGKDIGGLEDLKGQLLTKRPAQVRIGAVPNPRLSGELDTLRTVWSTNSPELPATDLSTATGNGVEPEAFHALGGACGYRVATTWSSMAADGSCYDVVLIAPETIDTQAPTDIYLAQGVARSVAANKPSSMRYSKTLNQALRAHLARQ</sequence>
<feature type="non-terminal residue" evidence="1">
    <location>
        <position position="1"/>
    </location>
</feature>
<gene>
    <name evidence="1" type="ORF">ISP18_00070</name>
</gene>
<dbReference type="Proteomes" id="UP001620409">
    <property type="component" value="Unassembled WGS sequence"/>
</dbReference>
<protein>
    <submittedName>
        <fullName evidence="1">Uncharacterized protein</fullName>
    </submittedName>
</protein>
<evidence type="ECO:0000313" key="1">
    <source>
        <dbReference type="EMBL" id="MFK2852991.1"/>
    </source>
</evidence>
<accession>A0ABW8ICV1</accession>
<dbReference type="InterPro" id="IPR029063">
    <property type="entry name" value="SAM-dependent_MTases_sf"/>
</dbReference>
<dbReference type="Gene3D" id="3.40.50.150">
    <property type="entry name" value="Vaccinia Virus protein VP39"/>
    <property type="match status" value="1"/>
</dbReference>
<dbReference type="EMBL" id="JADIKI010000011">
    <property type="protein sequence ID" value="MFK2852991.1"/>
    <property type="molecule type" value="Genomic_DNA"/>
</dbReference>
<comment type="caution">
    <text evidence="1">The sequence shown here is derived from an EMBL/GenBank/DDBJ whole genome shotgun (WGS) entry which is preliminary data.</text>
</comment>
<keyword evidence="2" id="KW-1185">Reference proteome</keyword>
<organism evidence="1 2">
    <name type="scientific">Dyella humi</name>
    <dbReference type="NCBI Taxonomy" id="1770547"/>
    <lineage>
        <taxon>Bacteria</taxon>
        <taxon>Pseudomonadati</taxon>
        <taxon>Pseudomonadota</taxon>
        <taxon>Gammaproteobacteria</taxon>
        <taxon>Lysobacterales</taxon>
        <taxon>Rhodanobacteraceae</taxon>
        <taxon>Dyella</taxon>
    </lineage>
</organism>
<reference evidence="1 2" key="1">
    <citation type="submission" date="2020-10" db="EMBL/GenBank/DDBJ databases">
        <title>Phylogeny of dyella-like bacteria.</title>
        <authorList>
            <person name="Fu J."/>
        </authorList>
    </citation>
    <scope>NUCLEOTIDE SEQUENCE [LARGE SCALE GENOMIC DNA]</scope>
    <source>
        <strain evidence="1 2">DHG40</strain>
    </source>
</reference>
<evidence type="ECO:0000313" key="2">
    <source>
        <dbReference type="Proteomes" id="UP001620409"/>
    </source>
</evidence>
<proteinExistence type="predicted"/>